<dbReference type="RefSeq" id="XP_018809269.1">
    <property type="nucleotide sequence ID" value="XM_018953724.2"/>
</dbReference>
<dbReference type="AlphaFoldDB" id="A0A2I4DQ46"/>
<dbReference type="Gramene" id="Jr08_01890_p1">
    <property type="protein sequence ID" value="cds.Jr08_01890_p1"/>
    <property type="gene ID" value="Jr08_01890"/>
</dbReference>
<protein>
    <submittedName>
        <fullName evidence="2">Uncharacterized protein LOC108982373</fullName>
    </submittedName>
</protein>
<proteinExistence type="predicted"/>
<name>A0A2I4DQ46_JUGRE</name>
<organism evidence="1 2">
    <name type="scientific">Juglans regia</name>
    <name type="common">English walnut</name>
    <dbReference type="NCBI Taxonomy" id="51240"/>
    <lineage>
        <taxon>Eukaryota</taxon>
        <taxon>Viridiplantae</taxon>
        <taxon>Streptophyta</taxon>
        <taxon>Embryophyta</taxon>
        <taxon>Tracheophyta</taxon>
        <taxon>Spermatophyta</taxon>
        <taxon>Magnoliopsida</taxon>
        <taxon>eudicotyledons</taxon>
        <taxon>Gunneridae</taxon>
        <taxon>Pentapetalae</taxon>
        <taxon>rosids</taxon>
        <taxon>fabids</taxon>
        <taxon>Fagales</taxon>
        <taxon>Juglandaceae</taxon>
        <taxon>Juglans</taxon>
    </lineage>
</organism>
<accession>A0A2I4DQ46</accession>
<dbReference type="InterPro" id="IPR053350">
    <property type="entry name" value="CV_Inducer"/>
</dbReference>
<dbReference type="FunCoup" id="A0A2I4DQ46">
    <property type="interactions" value="77"/>
</dbReference>
<dbReference type="STRING" id="51240.A0A2I4DQ46"/>
<dbReference type="GeneID" id="108982373"/>
<dbReference type="OrthoDB" id="1892100at2759"/>
<gene>
    <name evidence="2" type="primary">LOC108982373</name>
</gene>
<evidence type="ECO:0000313" key="2">
    <source>
        <dbReference type="RefSeq" id="XP_018809269.1"/>
    </source>
</evidence>
<dbReference type="PANTHER" id="PTHR37210">
    <property type="entry name" value="EXPRESSED PROTEIN"/>
    <property type="match status" value="1"/>
</dbReference>
<evidence type="ECO:0000313" key="1">
    <source>
        <dbReference type="Proteomes" id="UP000235220"/>
    </source>
</evidence>
<dbReference type="Proteomes" id="UP000235220">
    <property type="component" value="Chromosome 8"/>
</dbReference>
<keyword evidence="1" id="KW-1185">Reference proteome</keyword>
<sequence length="157" mass="17514">MAFATSCCLHLPPAAATPPSKPSLTPKANHQVACRKKNEESWRNRCIIGMASMIIGLEISSNLTIIDETHFANNIAKENTSTLQLAVDSNGQQVTRWSDKRSCPAWRENSLETIMPENLPRPSVRRRWEAVGYDSKTAPPVKVIIKTTTRSNYCFSL</sequence>
<dbReference type="PANTHER" id="PTHR37210:SF2">
    <property type="entry name" value="PROTEIN CHLOROPLAST VESICULATION"/>
    <property type="match status" value="1"/>
</dbReference>
<dbReference type="KEGG" id="jre:108982373"/>
<reference evidence="2" key="1">
    <citation type="submission" date="2025-08" db="UniProtKB">
        <authorList>
            <consortium name="RefSeq"/>
        </authorList>
    </citation>
    <scope>IDENTIFICATION</scope>
    <source>
        <tissue evidence="2">Leaves</tissue>
    </source>
</reference>